<evidence type="ECO:0000313" key="1">
    <source>
        <dbReference type="EMBL" id="GEK29413.1"/>
    </source>
</evidence>
<dbReference type="EMBL" id="BJUD01000052">
    <property type="protein sequence ID" value="GEK29413.1"/>
    <property type="molecule type" value="Genomic_DNA"/>
</dbReference>
<protein>
    <submittedName>
        <fullName evidence="2">Uncharacterized protein</fullName>
    </submittedName>
</protein>
<gene>
    <name evidence="2" type="ORF">IV55_GL001039</name>
    <name evidence="1" type="ORF">LSI01_17240</name>
</gene>
<name>A0A0R2KVC9_9LACO</name>
<sequence>MTYNAIKGRFTRLAPDKTILYGEKQYTFALTPEQSEQIDQAVYAVVLAKNYKTTSFSIDEKLTLSDEEVAQHKLVVRLRLRKKHKQPSHKPLTD</sequence>
<keyword evidence="3" id="KW-1185">Reference proteome</keyword>
<organism evidence="2 3">
    <name type="scientific">Furfurilactobacillus siliginis</name>
    <dbReference type="NCBI Taxonomy" id="348151"/>
    <lineage>
        <taxon>Bacteria</taxon>
        <taxon>Bacillati</taxon>
        <taxon>Bacillota</taxon>
        <taxon>Bacilli</taxon>
        <taxon>Lactobacillales</taxon>
        <taxon>Lactobacillaceae</taxon>
        <taxon>Furfurilactobacillus</taxon>
    </lineage>
</organism>
<proteinExistence type="predicted"/>
<dbReference type="Proteomes" id="UP000051139">
    <property type="component" value="Unassembled WGS sequence"/>
</dbReference>
<dbReference type="RefSeq" id="WP_057811738.1">
    <property type="nucleotide sequence ID" value="NZ_BJUD01000052.1"/>
</dbReference>
<comment type="caution">
    <text evidence="2">The sequence shown here is derived from an EMBL/GenBank/DDBJ whole genome shotgun (WGS) entry which is preliminary data.</text>
</comment>
<dbReference type="Proteomes" id="UP000321429">
    <property type="component" value="Unassembled WGS sequence"/>
</dbReference>
<evidence type="ECO:0000313" key="3">
    <source>
        <dbReference type="Proteomes" id="UP000051139"/>
    </source>
</evidence>
<evidence type="ECO:0000313" key="2">
    <source>
        <dbReference type="EMBL" id="KRN93458.1"/>
    </source>
</evidence>
<dbReference type="PATRIC" id="fig|348151.3.peg.1065"/>
<dbReference type="AlphaFoldDB" id="A0A0R2KVC9"/>
<accession>A0A0R2KVC9</accession>
<evidence type="ECO:0000313" key="4">
    <source>
        <dbReference type="Proteomes" id="UP000321429"/>
    </source>
</evidence>
<dbReference type="EMBL" id="JQCB01000024">
    <property type="protein sequence ID" value="KRN93458.1"/>
    <property type="molecule type" value="Genomic_DNA"/>
</dbReference>
<reference evidence="1 4" key="2">
    <citation type="submission" date="2019-07" db="EMBL/GenBank/DDBJ databases">
        <title>Whole genome shotgun sequence of Lactobacillus siliginis NBRC 101315.</title>
        <authorList>
            <person name="Hosoyama A."/>
            <person name="Uohara A."/>
            <person name="Ohji S."/>
            <person name="Ichikawa N."/>
        </authorList>
    </citation>
    <scope>NUCLEOTIDE SEQUENCE [LARGE SCALE GENOMIC DNA]</scope>
    <source>
        <strain evidence="1 4">NBRC 101315</strain>
    </source>
</reference>
<dbReference type="OrthoDB" id="2141451at2"/>
<reference evidence="2 3" key="1">
    <citation type="journal article" date="2015" name="Genome Announc.">
        <title>Expanding the biotechnology potential of lactobacilli through comparative genomics of 213 strains and associated genera.</title>
        <authorList>
            <person name="Sun Z."/>
            <person name="Harris H.M."/>
            <person name="McCann A."/>
            <person name="Guo C."/>
            <person name="Argimon S."/>
            <person name="Zhang W."/>
            <person name="Yang X."/>
            <person name="Jeffery I.B."/>
            <person name="Cooney J.C."/>
            <person name="Kagawa T.F."/>
            <person name="Liu W."/>
            <person name="Song Y."/>
            <person name="Salvetti E."/>
            <person name="Wrobel A."/>
            <person name="Rasinkangas P."/>
            <person name="Parkhill J."/>
            <person name="Rea M.C."/>
            <person name="O'Sullivan O."/>
            <person name="Ritari J."/>
            <person name="Douillard F.P."/>
            <person name="Paul Ross R."/>
            <person name="Yang R."/>
            <person name="Briner A.E."/>
            <person name="Felis G.E."/>
            <person name="de Vos W.M."/>
            <person name="Barrangou R."/>
            <person name="Klaenhammer T.R."/>
            <person name="Caufield P.W."/>
            <person name="Cui Y."/>
            <person name="Zhang H."/>
            <person name="O'Toole P.W."/>
        </authorList>
    </citation>
    <scope>NUCLEOTIDE SEQUENCE [LARGE SCALE GENOMIC DNA]</scope>
    <source>
        <strain evidence="2 3">DSM 22696</strain>
    </source>
</reference>